<gene>
    <name evidence="1" type="ORF">PCON_02117</name>
</gene>
<protein>
    <submittedName>
        <fullName evidence="1">Similar to LOG family protein YJL055W acc. no. P47044</fullName>
    </submittedName>
</protein>
<reference evidence="1 2" key="1">
    <citation type="journal article" date="2013" name="PLoS Genet.">
        <title>The genome and development-dependent transcriptomes of Pyronema confluens: a window into fungal evolution.</title>
        <authorList>
            <person name="Traeger S."/>
            <person name="Altegoer F."/>
            <person name="Freitag M."/>
            <person name="Gabaldon T."/>
            <person name="Kempken F."/>
            <person name="Kumar A."/>
            <person name="Marcet-Houben M."/>
            <person name="Poggeler S."/>
            <person name="Stajich J.E."/>
            <person name="Nowrousian M."/>
        </authorList>
    </citation>
    <scope>NUCLEOTIDE SEQUENCE [LARGE SCALE GENOMIC DNA]</scope>
    <source>
        <strain evidence="2">CBS 100304</strain>
        <tissue evidence="1">Vegetative mycelium</tissue>
    </source>
</reference>
<dbReference type="EMBL" id="HF936249">
    <property type="protein sequence ID" value="CCX33875.1"/>
    <property type="molecule type" value="Genomic_DNA"/>
</dbReference>
<dbReference type="OrthoDB" id="414463at2759"/>
<proteinExistence type="predicted"/>
<accession>U4LPL2</accession>
<dbReference type="eggNOG" id="ENOG502QSR9">
    <property type="taxonomic scope" value="Eukaryota"/>
</dbReference>
<dbReference type="GO" id="GO:0016799">
    <property type="term" value="F:hydrolase activity, hydrolyzing N-glycosyl compounds"/>
    <property type="evidence" value="ECO:0007669"/>
    <property type="project" value="TreeGrafter"/>
</dbReference>
<evidence type="ECO:0000313" key="1">
    <source>
        <dbReference type="EMBL" id="CCX33875.1"/>
    </source>
</evidence>
<dbReference type="AlphaFoldDB" id="U4LPL2"/>
<keyword evidence="2" id="KW-1185">Reference proteome</keyword>
<name>U4LPL2_PYROM</name>
<dbReference type="Proteomes" id="UP000018144">
    <property type="component" value="Unassembled WGS sequence"/>
</dbReference>
<dbReference type="SUPFAM" id="SSF102405">
    <property type="entry name" value="MCP/YpsA-like"/>
    <property type="match status" value="1"/>
</dbReference>
<dbReference type="Pfam" id="PF03641">
    <property type="entry name" value="Lysine_decarbox"/>
    <property type="match status" value="1"/>
</dbReference>
<dbReference type="InterPro" id="IPR005269">
    <property type="entry name" value="LOG"/>
</dbReference>
<dbReference type="STRING" id="1076935.U4LPL2"/>
<dbReference type="InterPro" id="IPR031100">
    <property type="entry name" value="LOG_fam"/>
</dbReference>
<dbReference type="OMA" id="MDELWEA"/>
<dbReference type="PANTHER" id="PTHR31223">
    <property type="entry name" value="LOG FAMILY PROTEIN YJL055W"/>
    <property type="match status" value="1"/>
</dbReference>
<dbReference type="GO" id="GO:0005829">
    <property type="term" value="C:cytosol"/>
    <property type="evidence" value="ECO:0007669"/>
    <property type="project" value="TreeGrafter"/>
</dbReference>
<evidence type="ECO:0000313" key="2">
    <source>
        <dbReference type="Proteomes" id="UP000018144"/>
    </source>
</evidence>
<dbReference type="PANTHER" id="PTHR31223:SF70">
    <property type="entry name" value="LOG FAMILY PROTEIN YJL055W"/>
    <property type="match status" value="1"/>
</dbReference>
<sequence>MSETTITSVCVFCGANPGKDIYVKASEELANIFVQEAWTLIYGGGTVGLMGTLARSIVAKNGPEIGPKRVHGVIPSALIRWEQSGKKPDESVYGLTTEVPNMHIRKETMAKASDAFIIMPGGYGSMDEFFEITTWNQLGIHPKPIVLVNINGYYDGIIAWQKRAIEDGFVKANMQSIFVVVDSVEAIPQAIKDYKPATGRFNLDWNSE</sequence>
<dbReference type="Gene3D" id="3.40.50.450">
    <property type="match status" value="1"/>
</dbReference>
<organism evidence="1 2">
    <name type="scientific">Pyronema omphalodes (strain CBS 100304)</name>
    <name type="common">Pyronema confluens</name>
    <dbReference type="NCBI Taxonomy" id="1076935"/>
    <lineage>
        <taxon>Eukaryota</taxon>
        <taxon>Fungi</taxon>
        <taxon>Dikarya</taxon>
        <taxon>Ascomycota</taxon>
        <taxon>Pezizomycotina</taxon>
        <taxon>Pezizomycetes</taxon>
        <taxon>Pezizales</taxon>
        <taxon>Pyronemataceae</taxon>
        <taxon>Pyronema</taxon>
    </lineage>
</organism>
<dbReference type="GO" id="GO:0009691">
    <property type="term" value="P:cytokinin biosynthetic process"/>
    <property type="evidence" value="ECO:0007669"/>
    <property type="project" value="InterPro"/>
</dbReference>
<dbReference type="NCBIfam" id="TIGR00730">
    <property type="entry name" value="Rossman fold protein, TIGR00730 family"/>
    <property type="match status" value="1"/>
</dbReference>